<dbReference type="EMBL" id="JANJQO010002635">
    <property type="protein sequence ID" value="KAJ2966414.1"/>
    <property type="molecule type" value="Genomic_DNA"/>
</dbReference>
<sequence>MTSTDPILNTHGEGSSFKFADSENGAGQRTPANGGPSGGGFVSQARMNVVPPTEEDLQQSYAKVVGSEANPKGWYGSMINTLGAIIGTMGAVPCCICCPNPYKSVQQGNVGLVTKRPTSPSRSA</sequence>
<evidence type="ECO:0000313" key="1">
    <source>
        <dbReference type="EMBL" id="KAJ2966414.1"/>
    </source>
</evidence>
<name>A0ACC1MJH1_9HYPO</name>
<proteinExistence type="predicted"/>
<reference evidence="1" key="1">
    <citation type="submission" date="2022-08" db="EMBL/GenBank/DDBJ databases">
        <title>Genome Sequence of Lecanicillium fungicola.</title>
        <authorList>
            <person name="Buettner E."/>
        </authorList>
    </citation>
    <scope>NUCLEOTIDE SEQUENCE</scope>
    <source>
        <strain evidence="1">Babe33</strain>
    </source>
</reference>
<accession>A0ACC1MJH1</accession>
<comment type="caution">
    <text evidence="1">The sequence shown here is derived from an EMBL/GenBank/DDBJ whole genome shotgun (WGS) entry which is preliminary data.</text>
</comment>
<protein>
    <submittedName>
        <fullName evidence="1">Uncharacterized protein</fullName>
    </submittedName>
</protein>
<keyword evidence="2" id="KW-1185">Reference proteome</keyword>
<gene>
    <name evidence="1" type="ORF">NQ176_g10161</name>
</gene>
<dbReference type="Proteomes" id="UP001143910">
    <property type="component" value="Unassembled WGS sequence"/>
</dbReference>
<organism evidence="1 2">
    <name type="scientific">Zarea fungicola</name>
    <dbReference type="NCBI Taxonomy" id="93591"/>
    <lineage>
        <taxon>Eukaryota</taxon>
        <taxon>Fungi</taxon>
        <taxon>Dikarya</taxon>
        <taxon>Ascomycota</taxon>
        <taxon>Pezizomycotina</taxon>
        <taxon>Sordariomycetes</taxon>
        <taxon>Hypocreomycetidae</taxon>
        <taxon>Hypocreales</taxon>
        <taxon>Cordycipitaceae</taxon>
        <taxon>Zarea</taxon>
    </lineage>
</organism>
<evidence type="ECO:0000313" key="2">
    <source>
        <dbReference type="Proteomes" id="UP001143910"/>
    </source>
</evidence>